<feature type="compositionally biased region" description="Basic residues" evidence="1">
    <location>
        <begin position="160"/>
        <end position="174"/>
    </location>
</feature>
<keyword evidence="3" id="KW-1185">Reference proteome</keyword>
<evidence type="ECO:0000313" key="3">
    <source>
        <dbReference type="Proteomes" id="UP000799440"/>
    </source>
</evidence>
<organism evidence="2 3">
    <name type="scientific">Sporormia fimetaria CBS 119925</name>
    <dbReference type="NCBI Taxonomy" id="1340428"/>
    <lineage>
        <taxon>Eukaryota</taxon>
        <taxon>Fungi</taxon>
        <taxon>Dikarya</taxon>
        <taxon>Ascomycota</taxon>
        <taxon>Pezizomycotina</taxon>
        <taxon>Dothideomycetes</taxon>
        <taxon>Pleosporomycetidae</taxon>
        <taxon>Pleosporales</taxon>
        <taxon>Sporormiaceae</taxon>
        <taxon>Sporormia</taxon>
    </lineage>
</organism>
<dbReference type="Proteomes" id="UP000799440">
    <property type="component" value="Unassembled WGS sequence"/>
</dbReference>
<accession>A0A6A6VDC8</accession>
<feature type="region of interest" description="Disordered" evidence="1">
    <location>
        <begin position="194"/>
        <end position="226"/>
    </location>
</feature>
<dbReference type="OrthoDB" id="3439027at2759"/>
<evidence type="ECO:0000256" key="1">
    <source>
        <dbReference type="SAM" id="MobiDB-lite"/>
    </source>
</evidence>
<gene>
    <name evidence="2" type="ORF">M011DRAFT_467224</name>
</gene>
<name>A0A6A6VDC8_9PLEO</name>
<reference evidence="2" key="1">
    <citation type="journal article" date="2020" name="Stud. Mycol.">
        <title>101 Dothideomycetes genomes: a test case for predicting lifestyles and emergence of pathogens.</title>
        <authorList>
            <person name="Haridas S."/>
            <person name="Albert R."/>
            <person name="Binder M."/>
            <person name="Bloem J."/>
            <person name="Labutti K."/>
            <person name="Salamov A."/>
            <person name="Andreopoulos B."/>
            <person name="Baker S."/>
            <person name="Barry K."/>
            <person name="Bills G."/>
            <person name="Bluhm B."/>
            <person name="Cannon C."/>
            <person name="Castanera R."/>
            <person name="Culley D."/>
            <person name="Daum C."/>
            <person name="Ezra D."/>
            <person name="Gonzalez J."/>
            <person name="Henrissat B."/>
            <person name="Kuo A."/>
            <person name="Liang C."/>
            <person name="Lipzen A."/>
            <person name="Lutzoni F."/>
            <person name="Magnuson J."/>
            <person name="Mondo S."/>
            <person name="Nolan M."/>
            <person name="Ohm R."/>
            <person name="Pangilinan J."/>
            <person name="Park H.-J."/>
            <person name="Ramirez L."/>
            <person name="Alfaro M."/>
            <person name="Sun H."/>
            <person name="Tritt A."/>
            <person name="Yoshinaga Y."/>
            <person name="Zwiers L.-H."/>
            <person name="Turgeon B."/>
            <person name="Goodwin S."/>
            <person name="Spatafora J."/>
            <person name="Crous P."/>
            <person name="Grigoriev I."/>
        </authorList>
    </citation>
    <scope>NUCLEOTIDE SEQUENCE</scope>
    <source>
        <strain evidence="2">CBS 119925</strain>
    </source>
</reference>
<proteinExistence type="predicted"/>
<evidence type="ECO:0000313" key="2">
    <source>
        <dbReference type="EMBL" id="KAF2748183.1"/>
    </source>
</evidence>
<dbReference type="AlphaFoldDB" id="A0A6A6VDC8"/>
<sequence length="226" mass="25745">MPFYLRTSRSFSFPPFVEDNNSSFGTAPESHLPDIDEDPFAHFLSPLVEEDDPWDALSLSAGIDIPTGETASKTSKFKSTVANKWARYVKFNHVQLHQQYHEQEQDAELQDDEFITLDDHRLDDQPHAVSQLRRPPLVTITTEPTRGRAQELVRAGNTGPRRRSSRTLSGRRHSWREPSPALFTVDEAVEEDAAISKALPESAQSQDGERSQQRRERRVVVQKARL</sequence>
<feature type="region of interest" description="Disordered" evidence="1">
    <location>
        <begin position="147"/>
        <end position="179"/>
    </location>
</feature>
<dbReference type="EMBL" id="MU006570">
    <property type="protein sequence ID" value="KAF2748183.1"/>
    <property type="molecule type" value="Genomic_DNA"/>
</dbReference>
<protein>
    <submittedName>
        <fullName evidence="2">Uncharacterized protein</fullName>
    </submittedName>
</protein>